<dbReference type="GO" id="GO:0016491">
    <property type="term" value="F:oxidoreductase activity"/>
    <property type="evidence" value="ECO:0007669"/>
    <property type="project" value="UniProtKB-KW"/>
</dbReference>
<protein>
    <submittedName>
        <fullName evidence="3">Short chain dehydrogenase</fullName>
    </submittedName>
</protein>
<dbReference type="PANTHER" id="PTHR43157">
    <property type="entry name" value="PHOSPHATIDYLINOSITOL-GLYCAN BIOSYNTHESIS CLASS F PROTEIN-RELATED"/>
    <property type="match status" value="1"/>
</dbReference>
<dbReference type="Gene3D" id="3.40.50.720">
    <property type="entry name" value="NAD(P)-binding Rossmann-like Domain"/>
    <property type="match status" value="1"/>
</dbReference>
<dbReference type="PANTHER" id="PTHR43157:SF31">
    <property type="entry name" value="PHOSPHATIDYLINOSITOL-GLYCAN BIOSYNTHESIS CLASS F PROTEIN"/>
    <property type="match status" value="1"/>
</dbReference>
<reference evidence="3" key="1">
    <citation type="journal article" date="2014" name="Org. Lett.">
        <title>Cystomanamides: structure and biosynthetic pathway of a family of glycosylated lipopeptides from myxobacteria.</title>
        <authorList>
            <person name="Etzbach L."/>
            <person name="Plaza A."/>
            <person name="Garcia R."/>
            <person name="Baumann S."/>
            <person name="Mueller R."/>
        </authorList>
    </citation>
    <scope>NUCLEOTIDE SEQUENCE</scope>
    <source>
        <strain evidence="3">MCy9118</strain>
    </source>
</reference>
<proteinExistence type="inferred from homology"/>
<comment type="similarity">
    <text evidence="2">Belongs to the short-chain dehydrogenases/reductases (SDR) family.</text>
</comment>
<evidence type="ECO:0000313" key="3">
    <source>
        <dbReference type="EMBL" id="AID65226.1"/>
    </source>
</evidence>
<dbReference type="PRINTS" id="PR00081">
    <property type="entry name" value="GDHRDH"/>
</dbReference>
<dbReference type="EMBL" id="KJ710244">
    <property type="protein sequence ID" value="AID65226.1"/>
    <property type="molecule type" value="Genomic_DNA"/>
</dbReference>
<dbReference type="SUPFAM" id="SSF51735">
    <property type="entry name" value="NAD(P)-binding Rossmann-fold domains"/>
    <property type="match status" value="1"/>
</dbReference>
<dbReference type="AlphaFoldDB" id="A0A068FGJ0"/>
<dbReference type="InterPro" id="IPR002347">
    <property type="entry name" value="SDR_fam"/>
</dbReference>
<name>A0A068FGJ0_9BACT</name>
<dbReference type="PRINTS" id="PR00080">
    <property type="entry name" value="SDRFAMILY"/>
</dbReference>
<accession>A0A068FGJ0</accession>
<organism evidence="3">
    <name type="scientific">Cystobacter fuscus</name>
    <dbReference type="NCBI Taxonomy" id="43"/>
    <lineage>
        <taxon>Bacteria</taxon>
        <taxon>Pseudomonadati</taxon>
        <taxon>Myxococcota</taxon>
        <taxon>Myxococcia</taxon>
        <taxon>Myxococcales</taxon>
        <taxon>Cystobacterineae</taxon>
        <taxon>Archangiaceae</taxon>
        <taxon>Cystobacter</taxon>
    </lineage>
</organism>
<dbReference type="CDD" id="cd05327">
    <property type="entry name" value="retinol-DH_like_SDR_c_like"/>
    <property type="match status" value="1"/>
</dbReference>
<evidence type="ECO:0000256" key="2">
    <source>
        <dbReference type="RuleBase" id="RU000363"/>
    </source>
</evidence>
<keyword evidence="1" id="KW-0560">Oxidoreductase</keyword>
<dbReference type="Pfam" id="PF00106">
    <property type="entry name" value="adh_short"/>
    <property type="match status" value="1"/>
</dbReference>
<evidence type="ECO:0000256" key="1">
    <source>
        <dbReference type="ARBA" id="ARBA00023002"/>
    </source>
</evidence>
<dbReference type="InterPro" id="IPR036291">
    <property type="entry name" value="NAD(P)-bd_dom_sf"/>
</dbReference>
<sequence length="324" mass="35485">MMPVRGALSRLVGSAISRPEDNGADDMKPLHDKTCFITGATFGIGRETALGLARQGARVIIAGRDATRARETTEWLARESGNDRVDFLLADLSSMAQVHRLAQAFRQKNERLDVLINNAGSWFTERKLTSDGFERTWALDHLAYVALTLDLLPLLTSSAPARIINVASNMHERGTIDFDDLQGKNRFGGMRAYSQAKLANVLFTYALARRLEGTGVTVNCLHPGAVASGMGRDLKGFMRFFQTTLIRPFQVSPEQGAATSIHLASSADVEGVSGQYFEKCKAVPSSRASHDLTLQERLWQVSLAHLGQVDPFASKPRHGEHHVG</sequence>